<accession>A0A2T0AY90</accession>
<dbReference type="EMBL" id="PVXM01000003">
    <property type="protein sequence ID" value="PRR75854.1"/>
    <property type="molecule type" value="Genomic_DNA"/>
</dbReference>
<keyword evidence="4" id="KW-1185">Reference proteome</keyword>
<organism evidence="3 4">
    <name type="scientific">Neomoorella humiferrea</name>
    <dbReference type="NCBI Taxonomy" id="676965"/>
    <lineage>
        <taxon>Bacteria</taxon>
        <taxon>Bacillati</taxon>
        <taxon>Bacillota</taxon>
        <taxon>Clostridia</taxon>
        <taxon>Neomoorellales</taxon>
        <taxon>Neomoorellaceae</taxon>
        <taxon>Neomoorella</taxon>
    </lineage>
</organism>
<sequence length="61" mass="6866">MALSFWRGFITGGIMGAIIGVAWKSSRETFIKPSQEPSTFMEPEEPAPLRSRGVVRRRTQI</sequence>
<dbReference type="AlphaFoldDB" id="A0A2T0AY90"/>
<keyword evidence="2" id="KW-0812">Transmembrane</keyword>
<dbReference type="Proteomes" id="UP000238415">
    <property type="component" value="Unassembled WGS sequence"/>
</dbReference>
<reference evidence="3 4" key="1">
    <citation type="submission" date="2018-03" db="EMBL/GenBank/DDBJ databases">
        <title>Genome sequence of Moorella humiferrea DSM 23265.</title>
        <authorList>
            <person name="Poehlein A."/>
            <person name="Daniel R."/>
        </authorList>
    </citation>
    <scope>NUCLEOTIDE SEQUENCE [LARGE SCALE GENOMIC DNA]</scope>
    <source>
        <strain evidence="3 4">DSM 23265</strain>
    </source>
</reference>
<dbReference type="RefSeq" id="WP_106004269.1">
    <property type="nucleotide sequence ID" value="NZ_CP136419.1"/>
</dbReference>
<gene>
    <name evidence="3" type="ORF">MOHU_02350</name>
</gene>
<keyword evidence="2" id="KW-0472">Membrane</keyword>
<proteinExistence type="predicted"/>
<protein>
    <submittedName>
        <fullName evidence="3">Uncharacterized protein</fullName>
    </submittedName>
</protein>
<evidence type="ECO:0000256" key="1">
    <source>
        <dbReference type="SAM" id="MobiDB-lite"/>
    </source>
</evidence>
<feature type="transmembrane region" description="Helical" evidence="2">
    <location>
        <begin position="6"/>
        <end position="23"/>
    </location>
</feature>
<dbReference type="OrthoDB" id="1809073at2"/>
<evidence type="ECO:0000313" key="4">
    <source>
        <dbReference type="Proteomes" id="UP000238415"/>
    </source>
</evidence>
<name>A0A2T0AY90_9FIRM</name>
<comment type="caution">
    <text evidence="3">The sequence shown here is derived from an EMBL/GenBank/DDBJ whole genome shotgun (WGS) entry which is preliminary data.</text>
</comment>
<keyword evidence="2" id="KW-1133">Transmembrane helix</keyword>
<evidence type="ECO:0000256" key="2">
    <source>
        <dbReference type="SAM" id="Phobius"/>
    </source>
</evidence>
<feature type="region of interest" description="Disordered" evidence="1">
    <location>
        <begin position="33"/>
        <end position="61"/>
    </location>
</feature>
<evidence type="ECO:0000313" key="3">
    <source>
        <dbReference type="EMBL" id="PRR75854.1"/>
    </source>
</evidence>